<dbReference type="Proteomes" id="UP001217754">
    <property type="component" value="Chromosome 4"/>
</dbReference>
<dbReference type="GO" id="GO:0070761">
    <property type="term" value="C:pre-snoRNP complex"/>
    <property type="evidence" value="ECO:0007669"/>
    <property type="project" value="TreeGrafter"/>
</dbReference>
<dbReference type="GO" id="GO:0000492">
    <property type="term" value="P:box C/D snoRNP assembly"/>
    <property type="evidence" value="ECO:0007669"/>
    <property type="project" value="TreeGrafter"/>
</dbReference>
<protein>
    <submittedName>
        <fullName evidence="4">Box C/D snoRNA accumulation</fullName>
    </submittedName>
</protein>
<evidence type="ECO:0000256" key="1">
    <source>
        <dbReference type="ARBA" id="ARBA00022553"/>
    </source>
</evidence>
<keyword evidence="1" id="KW-0597">Phosphoprotein</keyword>
<evidence type="ECO:0000313" key="5">
    <source>
        <dbReference type="Proteomes" id="UP001217754"/>
    </source>
</evidence>
<dbReference type="GO" id="GO:0000463">
    <property type="term" value="P:maturation of LSU-rRNA from tricistronic rRNA transcript (SSU-rRNA, 5.8S rRNA, LSU-rRNA)"/>
    <property type="evidence" value="ECO:0007669"/>
    <property type="project" value="TreeGrafter"/>
</dbReference>
<dbReference type="EMBL" id="CP119961">
    <property type="protein sequence ID" value="WFD39420.1"/>
    <property type="molecule type" value="Genomic_DNA"/>
</dbReference>
<gene>
    <name evidence="4" type="primary">BCD1</name>
    <name evidence="4" type="ORF">MJAP1_002397</name>
</gene>
<dbReference type="InterPro" id="IPR057721">
    <property type="entry name" value="BCD1_alpha/beta"/>
</dbReference>
<dbReference type="AlphaFoldDB" id="A0AAF0JAP5"/>
<feature type="region of interest" description="Disordered" evidence="2">
    <location>
        <begin position="195"/>
        <end position="216"/>
    </location>
</feature>
<dbReference type="GO" id="GO:0005634">
    <property type="term" value="C:nucleus"/>
    <property type="evidence" value="ECO:0007669"/>
    <property type="project" value="TreeGrafter"/>
</dbReference>
<evidence type="ECO:0000259" key="3">
    <source>
        <dbReference type="Pfam" id="PF25790"/>
    </source>
</evidence>
<dbReference type="GeneID" id="85226048"/>
<keyword evidence="5" id="KW-1185">Reference proteome</keyword>
<proteinExistence type="predicted"/>
<organism evidence="4 5">
    <name type="scientific">Malassezia japonica</name>
    <dbReference type="NCBI Taxonomy" id="223818"/>
    <lineage>
        <taxon>Eukaryota</taxon>
        <taxon>Fungi</taxon>
        <taxon>Dikarya</taxon>
        <taxon>Basidiomycota</taxon>
        <taxon>Ustilaginomycotina</taxon>
        <taxon>Malasseziomycetes</taxon>
        <taxon>Malasseziales</taxon>
        <taxon>Malasseziaceae</taxon>
        <taxon>Malassezia</taxon>
    </lineage>
</organism>
<dbReference type="Pfam" id="PF25790">
    <property type="entry name" value="BCD1"/>
    <property type="match status" value="1"/>
</dbReference>
<feature type="compositionally biased region" description="Low complexity" evidence="2">
    <location>
        <begin position="387"/>
        <end position="415"/>
    </location>
</feature>
<feature type="region of interest" description="Disordered" evidence="2">
    <location>
        <begin position="370"/>
        <end position="461"/>
    </location>
</feature>
<feature type="domain" description="BCD1 alpha/beta" evidence="3">
    <location>
        <begin position="122"/>
        <end position="199"/>
    </location>
</feature>
<dbReference type="PANTHER" id="PTHR13483">
    <property type="entry name" value="BOX C_D SNORNA PROTEIN 1-RELATED"/>
    <property type="match status" value="1"/>
</dbReference>
<dbReference type="RefSeq" id="XP_060122317.1">
    <property type="nucleotide sequence ID" value="XM_060266334.1"/>
</dbReference>
<dbReference type="InterPro" id="IPR051639">
    <property type="entry name" value="BCD1"/>
</dbReference>
<dbReference type="GO" id="GO:0048254">
    <property type="term" value="P:snoRNA localization"/>
    <property type="evidence" value="ECO:0007669"/>
    <property type="project" value="TreeGrafter"/>
</dbReference>
<evidence type="ECO:0000313" key="4">
    <source>
        <dbReference type="EMBL" id="WFD39420.1"/>
    </source>
</evidence>
<dbReference type="PANTHER" id="PTHR13483:SF3">
    <property type="entry name" value="BOX C_D SNORNA PROTEIN 1"/>
    <property type="match status" value="1"/>
</dbReference>
<name>A0AAF0JAP5_9BASI</name>
<reference evidence="4" key="1">
    <citation type="submission" date="2023-03" db="EMBL/GenBank/DDBJ databases">
        <title>Mating type loci evolution in Malassezia.</title>
        <authorList>
            <person name="Coelho M.A."/>
        </authorList>
    </citation>
    <scope>NUCLEOTIDE SEQUENCE</scope>
    <source>
        <strain evidence="4">CBS 9431</strain>
    </source>
</reference>
<feature type="region of interest" description="Disordered" evidence="2">
    <location>
        <begin position="93"/>
        <end position="117"/>
    </location>
</feature>
<accession>A0AAF0JAP5</accession>
<feature type="compositionally biased region" description="Pro residues" evidence="2">
    <location>
        <begin position="416"/>
        <end position="440"/>
    </location>
</feature>
<sequence>MPQAQCMRCAVCGAESSKYTLPCFQQHKSSAKCAAERASHERRAAIGAPSSLLQRGARDPSRFIAMRDYDHTQMMQDYQFLSQVGRVVSSTGKGLSDARMLPDAGKPGANARRVPAAQHRREQLSKQIMFRKLPIMLLPDGMSKRQQNKTYWDTKKKSVLYTVQCTFPCVPDAEGVSVHGQAGDADIGASLRRALGQGDAEEPEAKRRRTDRRSALGLVPDASGGLEAASDAMLLLRIYPLRLRNETTTRFLDWWSRKGAALEASGEVAFSAPPARREPLVPQHVLDSVARLHGNEGKTAQTDDALAWAHVALYVSVPAASKIEWLFRSLPPDYGIVEFLELEVWEKEAFAAAERRGKCQLMSLVPAREEVVPSKGKAHKSIEPDAADTPAPVEAEPAAPAAASETAAVSESGVPPAVPAVAPPAAPAVPPPAPFVPAAPVPSSTASTLVGYASSDSEGEM</sequence>
<evidence type="ECO:0000256" key="2">
    <source>
        <dbReference type="SAM" id="MobiDB-lite"/>
    </source>
</evidence>